<proteinExistence type="predicted"/>
<dbReference type="AlphaFoldDB" id="A0AAW1UGS9"/>
<keyword evidence="5 6" id="KW-0472">Membrane</keyword>
<dbReference type="PANTHER" id="PTHR23504:SF14">
    <property type="entry name" value="MAJOR FACILITATOR SUPERFAMILY DOMAIN-CONTAINING PROTEIN 9"/>
    <property type="match status" value="1"/>
</dbReference>
<gene>
    <name evidence="7" type="ORF">WA026_004200</name>
</gene>
<evidence type="ECO:0000256" key="3">
    <source>
        <dbReference type="ARBA" id="ARBA00022692"/>
    </source>
</evidence>
<comment type="caution">
    <text evidence="7">The sequence shown here is derived from an EMBL/GenBank/DDBJ whole genome shotgun (WGS) entry which is preliminary data.</text>
</comment>
<feature type="transmembrane region" description="Helical" evidence="6">
    <location>
        <begin position="77"/>
        <end position="99"/>
    </location>
</feature>
<dbReference type="InterPro" id="IPR036259">
    <property type="entry name" value="MFS_trans_sf"/>
</dbReference>
<evidence type="ECO:0000256" key="2">
    <source>
        <dbReference type="ARBA" id="ARBA00022448"/>
    </source>
</evidence>
<name>A0AAW1UGS9_9CUCU</name>
<evidence type="ECO:0000313" key="7">
    <source>
        <dbReference type="EMBL" id="KAK9879350.1"/>
    </source>
</evidence>
<evidence type="ECO:0000256" key="1">
    <source>
        <dbReference type="ARBA" id="ARBA00004141"/>
    </source>
</evidence>
<dbReference type="GO" id="GO:0022857">
    <property type="term" value="F:transmembrane transporter activity"/>
    <property type="evidence" value="ECO:0007669"/>
    <property type="project" value="InterPro"/>
</dbReference>
<dbReference type="EMBL" id="JARQZJ010000061">
    <property type="protein sequence ID" value="KAK9879350.1"/>
    <property type="molecule type" value="Genomic_DNA"/>
</dbReference>
<dbReference type="PANTHER" id="PTHR23504">
    <property type="entry name" value="MAJOR FACILITATOR SUPERFAMILY DOMAIN-CONTAINING PROTEIN 10"/>
    <property type="match status" value="1"/>
</dbReference>
<feature type="transmembrane region" description="Helical" evidence="6">
    <location>
        <begin position="287"/>
        <end position="307"/>
    </location>
</feature>
<dbReference type="Pfam" id="PF07690">
    <property type="entry name" value="MFS_1"/>
    <property type="match status" value="1"/>
</dbReference>
<comment type="subcellular location">
    <subcellularLocation>
        <location evidence="1">Membrane</location>
        <topology evidence="1">Multi-pass membrane protein</topology>
    </subcellularLocation>
</comment>
<evidence type="ECO:0000313" key="8">
    <source>
        <dbReference type="Proteomes" id="UP001431783"/>
    </source>
</evidence>
<evidence type="ECO:0000256" key="4">
    <source>
        <dbReference type="ARBA" id="ARBA00022989"/>
    </source>
</evidence>
<dbReference type="InterPro" id="IPR011701">
    <property type="entry name" value="MFS"/>
</dbReference>
<keyword evidence="2" id="KW-0813">Transport</keyword>
<keyword evidence="3 6" id="KW-0812">Transmembrane</keyword>
<dbReference type="Proteomes" id="UP001431783">
    <property type="component" value="Unassembled WGS sequence"/>
</dbReference>
<feature type="transmembrane region" description="Helical" evidence="6">
    <location>
        <begin position="313"/>
        <end position="336"/>
    </location>
</feature>
<feature type="transmembrane region" description="Helical" evidence="6">
    <location>
        <begin position="159"/>
        <end position="180"/>
    </location>
</feature>
<keyword evidence="8" id="KW-1185">Reference proteome</keyword>
<organism evidence="7 8">
    <name type="scientific">Henosepilachna vigintioctopunctata</name>
    <dbReference type="NCBI Taxonomy" id="420089"/>
    <lineage>
        <taxon>Eukaryota</taxon>
        <taxon>Metazoa</taxon>
        <taxon>Ecdysozoa</taxon>
        <taxon>Arthropoda</taxon>
        <taxon>Hexapoda</taxon>
        <taxon>Insecta</taxon>
        <taxon>Pterygota</taxon>
        <taxon>Neoptera</taxon>
        <taxon>Endopterygota</taxon>
        <taxon>Coleoptera</taxon>
        <taxon>Polyphaga</taxon>
        <taxon>Cucujiformia</taxon>
        <taxon>Coccinelloidea</taxon>
        <taxon>Coccinellidae</taxon>
        <taxon>Epilachninae</taxon>
        <taxon>Epilachnini</taxon>
        <taxon>Henosepilachna</taxon>
    </lineage>
</organism>
<sequence length="408" mass="46047">MIPNKIYAKFIYGISFLDFLGMALIFPMFGNHLKSLGASHFTIGLLGTIYAGIQIISGPLIGSWSDIKNRKSVLKTVLLLCGVGYLCLGFVESIIYILLIRIYLGCFKHIQGICKAMIVDICPLENHGEMLARTAVLATVGFNIGPIFGGYISELPNGFTYLCTITFLFYLVNIYLCSFLPSMEPTKREPVNNTLISKVKQEFILVTNNLKQVNWTENGHLFAMRLLFGISHSLFFHIEALYLKEFFNLGPKHVGYVISFFSFVQTCIVLSLSQINRLLYGSNPNCFRRVFHFFVILFISNLCLYFVHDFRFFLLWLIPFSSSLAVLRISTTELLLKNSDKSKKGTFSGVSNSIMSISRFVTPVMSGIISDTLSTEISILLPSIPAVIGAVLTFKNMKKEVYYEKKKR</sequence>
<feature type="transmembrane region" description="Helical" evidence="6">
    <location>
        <begin position="6"/>
        <end position="26"/>
    </location>
</feature>
<feature type="transmembrane region" description="Helical" evidence="6">
    <location>
        <begin position="379"/>
        <end position="397"/>
    </location>
</feature>
<dbReference type="SUPFAM" id="SSF103473">
    <property type="entry name" value="MFS general substrate transporter"/>
    <property type="match status" value="1"/>
</dbReference>
<reference evidence="7 8" key="1">
    <citation type="submission" date="2023-03" db="EMBL/GenBank/DDBJ databases">
        <title>Genome insight into feeding habits of ladybird beetles.</title>
        <authorList>
            <person name="Li H.-S."/>
            <person name="Huang Y.-H."/>
            <person name="Pang H."/>
        </authorList>
    </citation>
    <scope>NUCLEOTIDE SEQUENCE [LARGE SCALE GENOMIC DNA]</scope>
    <source>
        <strain evidence="7">SYSU_2023b</strain>
        <tissue evidence="7">Whole body</tissue>
    </source>
</reference>
<evidence type="ECO:0000256" key="5">
    <source>
        <dbReference type="ARBA" id="ARBA00023136"/>
    </source>
</evidence>
<dbReference type="GO" id="GO:0016020">
    <property type="term" value="C:membrane"/>
    <property type="evidence" value="ECO:0007669"/>
    <property type="project" value="UniProtKB-SubCell"/>
</dbReference>
<feature type="transmembrane region" description="Helical" evidence="6">
    <location>
        <begin position="221"/>
        <end position="242"/>
    </location>
</feature>
<protein>
    <submittedName>
        <fullName evidence="7">Uncharacterized protein</fullName>
    </submittedName>
</protein>
<accession>A0AAW1UGS9</accession>
<dbReference type="Gene3D" id="1.20.1250.20">
    <property type="entry name" value="MFS general substrate transporter like domains"/>
    <property type="match status" value="1"/>
</dbReference>
<evidence type="ECO:0000256" key="6">
    <source>
        <dbReference type="SAM" id="Phobius"/>
    </source>
</evidence>
<feature type="transmembrane region" description="Helical" evidence="6">
    <location>
        <begin position="254"/>
        <end position="275"/>
    </location>
</feature>
<keyword evidence="4 6" id="KW-1133">Transmembrane helix</keyword>
<feature type="transmembrane region" description="Helical" evidence="6">
    <location>
        <begin position="134"/>
        <end position="153"/>
    </location>
</feature>
<feature type="transmembrane region" description="Helical" evidence="6">
    <location>
        <begin position="38"/>
        <end position="57"/>
    </location>
</feature>